<evidence type="ECO:0000256" key="1">
    <source>
        <dbReference type="SAM" id="MobiDB-lite"/>
    </source>
</evidence>
<feature type="region of interest" description="Disordered" evidence="1">
    <location>
        <begin position="60"/>
        <end position="79"/>
    </location>
</feature>
<dbReference type="InParanoid" id="A0A0P0VV13"/>
<sequence>MSSPELILPLPMVSNTRYWGNDHRCSGAEHLVCADQIVDGDEPLIGHLIAAVPGELDDALARDPRQDGSHGGRRGDDAVLDDEEVAGGGLLQVRLVHRVEVQHVSEPSALGVHLRLEHLNTFRFGDRLDPAGAARHGPVYRVLYDKVYRR</sequence>
<gene>
    <name evidence="2" type="ordered locus">Os03g0231650</name>
    <name evidence="2" type="ORF">OSNPB_030231650</name>
</gene>
<dbReference type="PaxDb" id="39947-A0A0P0VV13"/>
<reference evidence="2 3" key="2">
    <citation type="journal article" date="2013" name="Plant Cell Physiol.">
        <title>Rice Annotation Project Database (RAP-DB): an integrative and interactive database for rice genomics.</title>
        <authorList>
            <person name="Sakai H."/>
            <person name="Lee S.S."/>
            <person name="Tanaka T."/>
            <person name="Numa H."/>
            <person name="Kim J."/>
            <person name="Kawahara Y."/>
            <person name="Wakimoto H."/>
            <person name="Yang C.C."/>
            <person name="Iwamoto M."/>
            <person name="Abe T."/>
            <person name="Yamada Y."/>
            <person name="Muto A."/>
            <person name="Inokuchi H."/>
            <person name="Ikemura T."/>
            <person name="Matsumoto T."/>
            <person name="Sasaki T."/>
            <person name="Itoh T."/>
        </authorList>
    </citation>
    <scope>NUCLEOTIDE SEQUENCE [LARGE SCALE GENOMIC DNA]</scope>
    <source>
        <strain evidence="3">cv. Nipponbare</strain>
    </source>
</reference>
<protein>
    <submittedName>
        <fullName evidence="2">Os03g0231650 protein</fullName>
    </submittedName>
</protein>
<dbReference type="EMBL" id="AP014959">
    <property type="protein sequence ID" value="BAS83104.1"/>
    <property type="molecule type" value="Genomic_DNA"/>
</dbReference>
<organism evidence="2 3">
    <name type="scientific">Oryza sativa subsp. japonica</name>
    <name type="common">Rice</name>
    <dbReference type="NCBI Taxonomy" id="39947"/>
    <lineage>
        <taxon>Eukaryota</taxon>
        <taxon>Viridiplantae</taxon>
        <taxon>Streptophyta</taxon>
        <taxon>Embryophyta</taxon>
        <taxon>Tracheophyta</taxon>
        <taxon>Spermatophyta</taxon>
        <taxon>Magnoliopsida</taxon>
        <taxon>Liliopsida</taxon>
        <taxon>Poales</taxon>
        <taxon>Poaceae</taxon>
        <taxon>BOP clade</taxon>
        <taxon>Oryzoideae</taxon>
        <taxon>Oryzeae</taxon>
        <taxon>Oryzinae</taxon>
        <taxon>Oryza</taxon>
        <taxon>Oryza sativa</taxon>
    </lineage>
</organism>
<proteinExistence type="predicted"/>
<dbReference type="Gramene" id="Os03t0231650-00">
    <property type="protein sequence ID" value="Os03t0231650-00"/>
    <property type="gene ID" value="Os03g0231650"/>
</dbReference>
<feature type="compositionally biased region" description="Basic and acidic residues" evidence="1">
    <location>
        <begin position="60"/>
        <end position="77"/>
    </location>
</feature>
<accession>A0A0P0VV13</accession>
<keyword evidence="3" id="KW-1185">Reference proteome</keyword>
<dbReference type="AlphaFoldDB" id="A0A0P0VV13"/>
<evidence type="ECO:0000313" key="3">
    <source>
        <dbReference type="Proteomes" id="UP000059680"/>
    </source>
</evidence>
<reference evidence="2 3" key="3">
    <citation type="journal article" date="2013" name="Rice">
        <title>Improvement of the Oryza sativa Nipponbare reference genome using next generation sequence and optical map data.</title>
        <authorList>
            <person name="Kawahara Y."/>
            <person name="de la Bastide M."/>
            <person name="Hamilton J.P."/>
            <person name="Kanamori H."/>
            <person name="McCombie W.R."/>
            <person name="Ouyang S."/>
            <person name="Schwartz D.C."/>
            <person name="Tanaka T."/>
            <person name="Wu J."/>
            <person name="Zhou S."/>
            <person name="Childs K.L."/>
            <person name="Davidson R.M."/>
            <person name="Lin H."/>
            <person name="Quesada-Ocampo L."/>
            <person name="Vaillancourt B."/>
            <person name="Sakai H."/>
            <person name="Lee S.S."/>
            <person name="Kim J."/>
            <person name="Numa H."/>
            <person name="Itoh T."/>
            <person name="Buell C.R."/>
            <person name="Matsumoto T."/>
        </authorList>
    </citation>
    <scope>NUCLEOTIDE SEQUENCE [LARGE SCALE GENOMIC DNA]</scope>
    <source>
        <strain evidence="3">cv. Nipponbare</strain>
    </source>
</reference>
<name>A0A0P0VV13_ORYSJ</name>
<reference evidence="3" key="1">
    <citation type="journal article" date="2005" name="Nature">
        <title>The map-based sequence of the rice genome.</title>
        <authorList>
            <consortium name="International rice genome sequencing project (IRGSP)"/>
            <person name="Matsumoto T."/>
            <person name="Wu J."/>
            <person name="Kanamori H."/>
            <person name="Katayose Y."/>
            <person name="Fujisawa M."/>
            <person name="Namiki N."/>
            <person name="Mizuno H."/>
            <person name="Yamamoto K."/>
            <person name="Antonio B.A."/>
            <person name="Baba T."/>
            <person name="Sakata K."/>
            <person name="Nagamura Y."/>
            <person name="Aoki H."/>
            <person name="Arikawa K."/>
            <person name="Arita K."/>
            <person name="Bito T."/>
            <person name="Chiden Y."/>
            <person name="Fujitsuka N."/>
            <person name="Fukunaka R."/>
            <person name="Hamada M."/>
            <person name="Harada C."/>
            <person name="Hayashi A."/>
            <person name="Hijishita S."/>
            <person name="Honda M."/>
            <person name="Hosokawa S."/>
            <person name="Ichikawa Y."/>
            <person name="Idonuma A."/>
            <person name="Iijima M."/>
            <person name="Ikeda M."/>
            <person name="Ikeno M."/>
            <person name="Ito K."/>
            <person name="Ito S."/>
            <person name="Ito T."/>
            <person name="Ito Y."/>
            <person name="Ito Y."/>
            <person name="Iwabuchi A."/>
            <person name="Kamiya K."/>
            <person name="Karasawa W."/>
            <person name="Kurita K."/>
            <person name="Katagiri S."/>
            <person name="Kikuta A."/>
            <person name="Kobayashi H."/>
            <person name="Kobayashi N."/>
            <person name="Machita K."/>
            <person name="Maehara T."/>
            <person name="Masukawa M."/>
            <person name="Mizubayashi T."/>
            <person name="Mukai Y."/>
            <person name="Nagasaki H."/>
            <person name="Nagata Y."/>
            <person name="Naito S."/>
            <person name="Nakashima M."/>
            <person name="Nakama Y."/>
            <person name="Nakamichi Y."/>
            <person name="Nakamura M."/>
            <person name="Meguro A."/>
            <person name="Negishi M."/>
            <person name="Ohta I."/>
            <person name="Ohta T."/>
            <person name="Okamoto M."/>
            <person name="Ono N."/>
            <person name="Saji S."/>
            <person name="Sakaguchi M."/>
            <person name="Sakai K."/>
            <person name="Shibata M."/>
            <person name="Shimokawa T."/>
            <person name="Song J."/>
            <person name="Takazaki Y."/>
            <person name="Terasawa K."/>
            <person name="Tsugane M."/>
            <person name="Tsuji K."/>
            <person name="Ueda S."/>
            <person name="Waki K."/>
            <person name="Yamagata H."/>
            <person name="Yamamoto M."/>
            <person name="Yamamoto S."/>
            <person name="Yamane H."/>
            <person name="Yoshiki S."/>
            <person name="Yoshihara R."/>
            <person name="Yukawa K."/>
            <person name="Zhong H."/>
            <person name="Yano M."/>
            <person name="Yuan Q."/>
            <person name="Ouyang S."/>
            <person name="Liu J."/>
            <person name="Jones K.M."/>
            <person name="Gansberger K."/>
            <person name="Moffat K."/>
            <person name="Hill J."/>
            <person name="Bera J."/>
            <person name="Fadrosh D."/>
            <person name="Jin S."/>
            <person name="Johri S."/>
            <person name="Kim M."/>
            <person name="Overton L."/>
            <person name="Reardon M."/>
            <person name="Tsitrin T."/>
            <person name="Vuong H."/>
            <person name="Weaver B."/>
            <person name="Ciecko A."/>
            <person name="Tallon L."/>
            <person name="Jackson J."/>
            <person name="Pai G."/>
            <person name="Aken S.V."/>
            <person name="Utterback T."/>
            <person name="Reidmuller S."/>
            <person name="Feldblyum T."/>
            <person name="Hsiao J."/>
            <person name="Zismann V."/>
            <person name="Iobst S."/>
            <person name="de Vazeille A.R."/>
            <person name="Buell C.R."/>
            <person name="Ying K."/>
            <person name="Li Y."/>
            <person name="Lu T."/>
            <person name="Huang Y."/>
            <person name="Zhao Q."/>
            <person name="Feng Q."/>
            <person name="Zhang L."/>
            <person name="Zhu J."/>
            <person name="Weng Q."/>
            <person name="Mu J."/>
            <person name="Lu Y."/>
            <person name="Fan D."/>
            <person name="Liu Y."/>
            <person name="Guan J."/>
            <person name="Zhang Y."/>
            <person name="Yu S."/>
            <person name="Liu X."/>
            <person name="Zhang Y."/>
            <person name="Hong G."/>
            <person name="Han B."/>
            <person name="Choisne N."/>
            <person name="Demange N."/>
            <person name="Orjeda G."/>
            <person name="Samain S."/>
            <person name="Cattolico L."/>
            <person name="Pelletier E."/>
            <person name="Couloux A."/>
            <person name="Segurens B."/>
            <person name="Wincker P."/>
            <person name="D'Hont A."/>
            <person name="Scarpelli C."/>
            <person name="Weissenbach J."/>
            <person name="Salanoubat M."/>
            <person name="Quetier F."/>
            <person name="Yu Y."/>
            <person name="Kim H.R."/>
            <person name="Rambo T."/>
            <person name="Currie J."/>
            <person name="Collura K."/>
            <person name="Luo M."/>
            <person name="Yang T."/>
            <person name="Ammiraju J.S.S."/>
            <person name="Engler F."/>
            <person name="Soderlund C."/>
            <person name="Wing R.A."/>
            <person name="Palmer L.E."/>
            <person name="de la Bastide M."/>
            <person name="Spiegel L."/>
            <person name="Nascimento L."/>
            <person name="Zutavern T."/>
            <person name="O'Shaughnessy A."/>
            <person name="Dike S."/>
            <person name="Dedhia N."/>
            <person name="Preston R."/>
            <person name="Balija V."/>
            <person name="McCombie W.R."/>
            <person name="Chow T."/>
            <person name="Chen H."/>
            <person name="Chung M."/>
            <person name="Chen C."/>
            <person name="Shaw J."/>
            <person name="Wu H."/>
            <person name="Hsiao K."/>
            <person name="Chao Y."/>
            <person name="Chu M."/>
            <person name="Cheng C."/>
            <person name="Hour A."/>
            <person name="Lee P."/>
            <person name="Lin S."/>
            <person name="Lin Y."/>
            <person name="Liou J."/>
            <person name="Liu S."/>
            <person name="Hsing Y."/>
            <person name="Raghuvanshi S."/>
            <person name="Mohanty A."/>
            <person name="Bharti A.K."/>
            <person name="Gaur A."/>
            <person name="Gupta V."/>
            <person name="Kumar D."/>
            <person name="Ravi V."/>
            <person name="Vij S."/>
            <person name="Kapur A."/>
            <person name="Khurana P."/>
            <person name="Khurana P."/>
            <person name="Khurana J.P."/>
            <person name="Tyagi A.K."/>
            <person name="Gaikwad K."/>
            <person name="Singh A."/>
            <person name="Dalal V."/>
            <person name="Srivastava S."/>
            <person name="Dixit A."/>
            <person name="Pal A.K."/>
            <person name="Ghazi I.A."/>
            <person name="Yadav M."/>
            <person name="Pandit A."/>
            <person name="Bhargava A."/>
            <person name="Sureshbabu K."/>
            <person name="Batra K."/>
            <person name="Sharma T.R."/>
            <person name="Mohapatra T."/>
            <person name="Singh N.K."/>
            <person name="Messing J."/>
            <person name="Nelson A.B."/>
            <person name="Fuks G."/>
            <person name="Kavchok S."/>
            <person name="Keizer G."/>
            <person name="Linton E."/>
            <person name="Llaca V."/>
            <person name="Song R."/>
            <person name="Tanyolac B."/>
            <person name="Young S."/>
            <person name="Ho-Il K."/>
            <person name="Hahn J.H."/>
            <person name="Sangsakoo G."/>
            <person name="Vanavichit A."/>
            <person name="de Mattos Luiz.A.T."/>
            <person name="Zimmer P.D."/>
            <person name="Malone G."/>
            <person name="Dellagostin O."/>
            <person name="de Oliveira A.C."/>
            <person name="Bevan M."/>
            <person name="Bancroft I."/>
            <person name="Minx P."/>
            <person name="Cordum H."/>
            <person name="Wilson R."/>
            <person name="Cheng Z."/>
            <person name="Jin W."/>
            <person name="Jiang J."/>
            <person name="Leong S.A."/>
            <person name="Iwama H."/>
            <person name="Gojobori T."/>
            <person name="Itoh T."/>
            <person name="Niimura Y."/>
            <person name="Fujii Y."/>
            <person name="Habara T."/>
            <person name="Sakai H."/>
            <person name="Sato Y."/>
            <person name="Wilson G."/>
            <person name="Kumar K."/>
            <person name="McCouch S."/>
            <person name="Juretic N."/>
            <person name="Hoen D."/>
            <person name="Wright S."/>
            <person name="Bruskiewich R."/>
            <person name="Bureau T."/>
            <person name="Miyao A."/>
            <person name="Hirochika H."/>
            <person name="Nishikawa T."/>
            <person name="Kadowaki K."/>
            <person name="Sugiura M."/>
            <person name="Burr B."/>
            <person name="Sasaki T."/>
        </authorList>
    </citation>
    <scope>NUCLEOTIDE SEQUENCE [LARGE SCALE GENOMIC DNA]</scope>
    <source>
        <strain evidence="3">cv. Nipponbare</strain>
    </source>
</reference>
<evidence type="ECO:0000313" key="2">
    <source>
        <dbReference type="EMBL" id="BAS83104.1"/>
    </source>
</evidence>
<dbReference type="Proteomes" id="UP000059680">
    <property type="component" value="Chromosome 3"/>
</dbReference>